<accession>A0A821USX5</accession>
<evidence type="ECO:0000313" key="10">
    <source>
        <dbReference type="EMBL" id="CAF4895116.1"/>
    </source>
</evidence>
<evidence type="ECO:0000256" key="9">
    <source>
        <dbReference type="RuleBase" id="RU000461"/>
    </source>
</evidence>
<dbReference type="PRINTS" id="PR00385">
    <property type="entry name" value="P450"/>
</dbReference>
<evidence type="ECO:0000256" key="4">
    <source>
        <dbReference type="ARBA" id="ARBA00022723"/>
    </source>
</evidence>
<dbReference type="GO" id="GO:0005506">
    <property type="term" value="F:iron ion binding"/>
    <property type="evidence" value="ECO:0007669"/>
    <property type="project" value="InterPro"/>
</dbReference>
<dbReference type="InterPro" id="IPR001128">
    <property type="entry name" value="Cyt_P450"/>
</dbReference>
<evidence type="ECO:0000256" key="6">
    <source>
        <dbReference type="ARBA" id="ARBA00023004"/>
    </source>
</evidence>
<dbReference type="InterPro" id="IPR002401">
    <property type="entry name" value="Cyt_P450_E_grp-I"/>
</dbReference>
<dbReference type="GO" id="GO:0004497">
    <property type="term" value="F:monooxygenase activity"/>
    <property type="evidence" value="ECO:0007669"/>
    <property type="project" value="UniProtKB-KW"/>
</dbReference>
<proteinExistence type="inferred from homology"/>
<dbReference type="PRINTS" id="PR00463">
    <property type="entry name" value="EP450I"/>
</dbReference>
<dbReference type="EMBL" id="CAJOBZ010000033">
    <property type="protein sequence ID" value="CAF4895116.1"/>
    <property type="molecule type" value="Genomic_DNA"/>
</dbReference>
<keyword evidence="3 8" id="KW-0349">Heme</keyword>
<dbReference type="OrthoDB" id="3945418at2759"/>
<dbReference type="GO" id="GO:0020037">
    <property type="term" value="F:heme binding"/>
    <property type="evidence" value="ECO:0007669"/>
    <property type="project" value="InterPro"/>
</dbReference>
<comment type="cofactor">
    <cofactor evidence="1 8">
        <name>heme</name>
        <dbReference type="ChEBI" id="CHEBI:30413"/>
    </cofactor>
</comment>
<dbReference type="GO" id="GO:0016705">
    <property type="term" value="F:oxidoreductase activity, acting on paired donors, with incorporation or reduction of molecular oxygen"/>
    <property type="evidence" value="ECO:0007669"/>
    <property type="project" value="InterPro"/>
</dbReference>
<dbReference type="SUPFAM" id="SSF48264">
    <property type="entry name" value="Cytochrome P450"/>
    <property type="match status" value="1"/>
</dbReference>
<gene>
    <name evidence="10" type="ORF">PMACD_LOCUS10814</name>
</gene>
<evidence type="ECO:0000256" key="8">
    <source>
        <dbReference type="PIRSR" id="PIRSR602401-1"/>
    </source>
</evidence>
<keyword evidence="6 8" id="KW-0408">Iron</keyword>
<evidence type="ECO:0000313" key="11">
    <source>
        <dbReference type="Proteomes" id="UP000663880"/>
    </source>
</evidence>
<protein>
    <recommendedName>
        <fullName evidence="12">Cytochrome P450</fullName>
    </recommendedName>
</protein>
<dbReference type="InterPro" id="IPR017972">
    <property type="entry name" value="Cyt_P450_CS"/>
</dbReference>
<keyword evidence="4 8" id="KW-0479">Metal-binding</keyword>
<dbReference type="Pfam" id="PF00067">
    <property type="entry name" value="p450"/>
    <property type="match status" value="1"/>
</dbReference>
<dbReference type="AlphaFoldDB" id="A0A821USX5"/>
<evidence type="ECO:0000256" key="7">
    <source>
        <dbReference type="ARBA" id="ARBA00023033"/>
    </source>
</evidence>
<dbReference type="InterPro" id="IPR050479">
    <property type="entry name" value="CYP11_CYP27_families"/>
</dbReference>
<keyword evidence="5 9" id="KW-0560">Oxidoreductase</keyword>
<evidence type="ECO:0000256" key="1">
    <source>
        <dbReference type="ARBA" id="ARBA00001971"/>
    </source>
</evidence>
<sequence>MQLLRKLLPVLGSPKNSLRFCSLKGNENVASNLKSWKEIPGPYSLPIIGQTLHFLPGGSLANREIMLNTLYDKFGPIVRLEGKFGGPTLIFILDADAAALILRSENWMPVRPGFRSLEYYRKKVIPYSSDQLTGLLTDHGEPWKKFRSIVNPIMMHSKTIKLYSKILNEVSDDTVTRMKYERNEKNAIENIDDVISLWALETIGVVALGGRINCLDLNLPEDSPARRLIQIAHDIFVLINKLDFRPSLWRYISTRNYRKLMNCYAEQKSISEYFIKKAMEEYKSKGRKDDEEKSVLEKLLEIDEKVAVIMATDLLFAGVDTSAHTMLATLYLLAKNKDKQEKLRDEIMSQNEKKPYLKACIKESLRIMPIVAGNLRMTTKDYNILGYNLPKNTLVTFAHQFLSTSEQHFLRSKEFIPERWLVEKTDPLHYGRAHPFACNPFGFGVRSCLGRRIAELELEILISNILKHFRVDWIGPPAKTKVYGINYVVGPYYFLFEDL</sequence>
<evidence type="ECO:0000256" key="2">
    <source>
        <dbReference type="ARBA" id="ARBA00010617"/>
    </source>
</evidence>
<dbReference type="Gene3D" id="1.10.630.10">
    <property type="entry name" value="Cytochrome P450"/>
    <property type="match status" value="1"/>
</dbReference>
<name>A0A821USX5_9NEOP</name>
<feature type="binding site" description="axial binding residue" evidence="8">
    <location>
        <position position="448"/>
    </location>
    <ligand>
        <name>heme</name>
        <dbReference type="ChEBI" id="CHEBI:30413"/>
    </ligand>
    <ligandPart>
        <name>Fe</name>
        <dbReference type="ChEBI" id="CHEBI:18248"/>
    </ligandPart>
</feature>
<dbReference type="Proteomes" id="UP000663880">
    <property type="component" value="Unassembled WGS sequence"/>
</dbReference>
<comment type="similarity">
    <text evidence="2 9">Belongs to the cytochrome P450 family.</text>
</comment>
<dbReference type="InterPro" id="IPR036396">
    <property type="entry name" value="Cyt_P450_sf"/>
</dbReference>
<dbReference type="CDD" id="cd11054">
    <property type="entry name" value="CYP24A1-like"/>
    <property type="match status" value="1"/>
</dbReference>
<reference evidence="10" key="1">
    <citation type="submission" date="2021-02" db="EMBL/GenBank/DDBJ databases">
        <authorList>
            <person name="Steward A R."/>
        </authorList>
    </citation>
    <scope>NUCLEOTIDE SEQUENCE</scope>
</reference>
<dbReference type="FunFam" id="1.10.630.10:FF:000006">
    <property type="entry name" value="Cytochrome P450 302a1, mitochondrial"/>
    <property type="match status" value="1"/>
</dbReference>
<organism evidence="10 11">
    <name type="scientific">Pieris macdunnoughi</name>
    <dbReference type="NCBI Taxonomy" id="345717"/>
    <lineage>
        <taxon>Eukaryota</taxon>
        <taxon>Metazoa</taxon>
        <taxon>Ecdysozoa</taxon>
        <taxon>Arthropoda</taxon>
        <taxon>Hexapoda</taxon>
        <taxon>Insecta</taxon>
        <taxon>Pterygota</taxon>
        <taxon>Neoptera</taxon>
        <taxon>Endopterygota</taxon>
        <taxon>Lepidoptera</taxon>
        <taxon>Glossata</taxon>
        <taxon>Ditrysia</taxon>
        <taxon>Papilionoidea</taxon>
        <taxon>Pieridae</taxon>
        <taxon>Pierinae</taxon>
        <taxon>Pieris</taxon>
    </lineage>
</organism>
<evidence type="ECO:0008006" key="12">
    <source>
        <dbReference type="Google" id="ProtNLM"/>
    </source>
</evidence>
<dbReference type="PROSITE" id="PS00086">
    <property type="entry name" value="CYTOCHROME_P450"/>
    <property type="match status" value="1"/>
</dbReference>
<dbReference type="PANTHER" id="PTHR24279:SF120">
    <property type="entry name" value="CYTOCHROME P450"/>
    <property type="match status" value="1"/>
</dbReference>
<keyword evidence="7 9" id="KW-0503">Monooxygenase</keyword>
<comment type="caution">
    <text evidence="10">The sequence shown here is derived from an EMBL/GenBank/DDBJ whole genome shotgun (WGS) entry which is preliminary data.</text>
</comment>
<evidence type="ECO:0000256" key="3">
    <source>
        <dbReference type="ARBA" id="ARBA00022617"/>
    </source>
</evidence>
<dbReference type="PANTHER" id="PTHR24279">
    <property type="entry name" value="CYTOCHROME P450"/>
    <property type="match status" value="1"/>
</dbReference>
<evidence type="ECO:0000256" key="5">
    <source>
        <dbReference type="ARBA" id="ARBA00023002"/>
    </source>
</evidence>
<keyword evidence="11" id="KW-1185">Reference proteome</keyword>